<reference evidence="2" key="1">
    <citation type="journal article" date="2020" name="mSystems">
        <title>Genome- and Community-Level Interaction Insights into Carbon Utilization and Element Cycling Functions of Hydrothermarchaeota in Hydrothermal Sediment.</title>
        <authorList>
            <person name="Zhou Z."/>
            <person name="Liu Y."/>
            <person name="Xu W."/>
            <person name="Pan J."/>
            <person name="Luo Z.H."/>
            <person name="Li M."/>
        </authorList>
    </citation>
    <scope>NUCLEOTIDE SEQUENCE [LARGE SCALE GENOMIC DNA]</scope>
    <source>
        <strain evidence="2">HyVt-501</strain>
    </source>
</reference>
<dbReference type="Proteomes" id="UP000885792">
    <property type="component" value="Unassembled WGS sequence"/>
</dbReference>
<dbReference type="GO" id="GO:0032259">
    <property type="term" value="P:methylation"/>
    <property type="evidence" value="ECO:0007669"/>
    <property type="project" value="UniProtKB-KW"/>
</dbReference>
<name>A0A7C5QH01_AQUAO</name>
<proteinExistence type="predicted"/>
<sequence>MKELLSLRFSRAVETYERWAIPQLESARFLVKLTEPAGRVLDLGCGTGFVSRFLPPECDPFGVDISYRMLKAYLREFPGGVLADAERLPFRDRSFDFVLSNFSLHWTDLDRSLPEALRVARRGVGIALPVSGSLRTLGFPFPSPEEILSRVGERSSFHLLREIEIPFRGWDLVRFFHYTGSSINPTRRRLLTRGEIEELLNSAERFTFRVLFLSVRVI</sequence>
<comment type="caution">
    <text evidence="2">The sequence shown here is derived from an EMBL/GenBank/DDBJ whole genome shotgun (WGS) entry which is preliminary data.</text>
</comment>
<dbReference type="EMBL" id="DRNB01000002">
    <property type="protein sequence ID" value="HHJ63282.1"/>
    <property type="molecule type" value="Genomic_DNA"/>
</dbReference>
<dbReference type="GO" id="GO:0008757">
    <property type="term" value="F:S-adenosylmethionine-dependent methyltransferase activity"/>
    <property type="evidence" value="ECO:0007669"/>
    <property type="project" value="InterPro"/>
</dbReference>
<feature type="domain" description="Methyltransferase type 11" evidence="1">
    <location>
        <begin position="41"/>
        <end position="123"/>
    </location>
</feature>
<gene>
    <name evidence="2" type="ORF">ENJ61_00080</name>
</gene>
<dbReference type="PANTHER" id="PTHR43591">
    <property type="entry name" value="METHYLTRANSFERASE"/>
    <property type="match status" value="1"/>
</dbReference>
<dbReference type="AlphaFoldDB" id="A0A7C5QH01"/>
<protein>
    <submittedName>
        <fullName evidence="2">Methyltransferase domain-containing protein</fullName>
    </submittedName>
</protein>
<evidence type="ECO:0000313" key="2">
    <source>
        <dbReference type="EMBL" id="HHJ63282.1"/>
    </source>
</evidence>
<keyword evidence="2" id="KW-0489">Methyltransferase</keyword>
<accession>A0A7C5QH01</accession>
<organism evidence="2">
    <name type="scientific">Aquifex aeolicus</name>
    <dbReference type="NCBI Taxonomy" id="63363"/>
    <lineage>
        <taxon>Bacteria</taxon>
        <taxon>Pseudomonadati</taxon>
        <taxon>Aquificota</taxon>
        <taxon>Aquificia</taxon>
        <taxon>Aquificales</taxon>
        <taxon>Aquificaceae</taxon>
        <taxon>Aquifex</taxon>
    </lineage>
</organism>
<dbReference type="Gene3D" id="3.40.50.150">
    <property type="entry name" value="Vaccinia Virus protein VP39"/>
    <property type="match status" value="1"/>
</dbReference>
<evidence type="ECO:0000259" key="1">
    <source>
        <dbReference type="Pfam" id="PF08241"/>
    </source>
</evidence>
<dbReference type="CDD" id="cd02440">
    <property type="entry name" value="AdoMet_MTases"/>
    <property type="match status" value="1"/>
</dbReference>
<dbReference type="SUPFAM" id="SSF53335">
    <property type="entry name" value="S-adenosyl-L-methionine-dependent methyltransferases"/>
    <property type="match status" value="1"/>
</dbReference>
<dbReference type="InterPro" id="IPR029063">
    <property type="entry name" value="SAM-dependent_MTases_sf"/>
</dbReference>
<dbReference type="Pfam" id="PF08241">
    <property type="entry name" value="Methyltransf_11"/>
    <property type="match status" value="1"/>
</dbReference>
<dbReference type="InterPro" id="IPR013216">
    <property type="entry name" value="Methyltransf_11"/>
</dbReference>
<keyword evidence="2" id="KW-0808">Transferase</keyword>